<dbReference type="Proteomes" id="UP000728185">
    <property type="component" value="Unassembled WGS sequence"/>
</dbReference>
<dbReference type="AlphaFoldDB" id="A0A8E0VNX1"/>
<feature type="region of interest" description="Disordered" evidence="1">
    <location>
        <begin position="361"/>
        <end position="403"/>
    </location>
</feature>
<gene>
    <name evidence="2" type="ORF">FBUS_05211</name>
</gene>
<sequence>MQIRPDVTDRRDLPLLRGPQWRHNALPKWFSFLLLSYRSEPQLVTISPLPIPPSALENYLSRLSKYRLSNDYLRSNSAVPRNGCMNFPSMYNPCWSSACHEKPFAGSTVTSFRHTHSSECSTTSASGSVGSSEPKCSSSLVDTCSSSCALLDALSKVPAAVVTSISTSVVPQADTSHPGTTYSGFRWGAYRRRRLPSSWSTTTNAAFMTSGPVGDESGSVCAKTDKTGHSCVGTTAPSTNCSVTYGGSLLPGRSLSSGSSPQYHFTPLHPTCTVIPGSQYFTPHRRHTASACEAVSFRSGFSSGDGNVNAPGSVCSTFAHSSKASLISLGASAIPFWADAPSKAKPRTGCNYISREMLASISSQRKQQSQQNHHSSSPPPPPPAQHPHPSPGINMSNSPVNYSLNTATRMHPHACTPVPEASKEAGKFLSFHRYLHWFVDYRHSLHQPIFGTSFFSNVQTQLTCSPLPRQYINMAPPSHSNGLKPIEECRLTCNDEIVSCRPHHLTHCSQTQSDSTSTPLCSTVSELDSNTGLNDAAVVPDYTNCVNSRNCQSSYVNVATCVSVRSDIRRIAPASPVCTQLSHYINLTSTQDAFRPCSADKCTTNCSLVSSTAPDRPNCSCHRKHSTVTPTNASTASCSPSLNRDNDPPGINRPVYFTPVCLQQNQPTAMESSTESTRQEKGPTTLPASTLGCTMDNTRRLYYAHLMLSNESCPVVRSSPFISKCVVSESNSEPTSDPQRPNVTTCRSLSRSFSRPSEASTTSASEEGTIPTSPNACSGLNYAFGRFRAAEHSSSHTGNANGFPTGKSDGFSFWSRLVHSLSLHTPSSGQSRSEKNGGRRKVGRIIGSSKDAGPVTATASLQLKQPHSCL</sequence>
<dbReference type="EMBL" id="LUCM01000942">
    <property type="protein sequence ID" value="KAA0199754.1"/>
    <property type="molecule type" value="Genomic_DNA"/>
</dbReference>
<comment type="caution">
    <text evidence="2">The sequence shown here is derived from an EMBL/GenBank/DDBJ whole genome shotgun (WGS) entry which is preliminary data.</text>
</comment>
<feature type="compositionally biased region" description="Polar residues" evidence="1">
    <location>
        <begin position="393"/>
        <end position="403"/>
    </location>
</feature>
<feature type="compositionally biased region" description="Low complexity" evidence="1">
    <location>
        <begin position="757"/>
        <end position="767"/>
    </location>
</feature>
<evidence type="ECO:0000256" key="1">
    <source>
        <dbReference type="SAM" id="MobiDB-lite"/>
    </source>
</evidence>
<feature type="region of interest" description="Disordered" evidence="1">
    <location>
        <begin position="667"/>
        <end position="691"/>
    </location>
</feature>
<feature type="compositionally biased region" description="Polar residues" evidence="1">
    <location>
        <begin position="857"/>
        <end position="870"/>
    </location>
</feature>
<proteinExistence type="predicted"/>
<name>A0A8E0VNX1_9TREM</name>
<evidence type="ECO:0000313" key="2">
    <source>
        <dbReference type="EMBL" id="KAA0199754.1"/>
    </source>
</evidence>
<feature type="region of interest" description="Disordered" evidence="1">
    <location>
        <begin position="824"/>
        <end position="870"/>
    </location>
</feature>
<protein>
    <submittedName>
        <fullName evidence="2">Uncharacterized protein</fullName>
    </submittedName>
</protein>
<feature type="compositionally biased region" description="Polar residues" evidence="1">
    <location>
        <begin position="728"/>
        <end position="755"/>
    </location>
</feature>
<feature type="compositionally biased region" description="Pro residues" evidence="1">
    <location>
        <begin position="377"/>
        <end position="390"/>
    </location>
</feature>
<feature type="compositionally biased region" description="Polar residues" evidence="1">
    <location>
        <begin position="667"/>
        <end position="676"/>
    </location>
</feature>
<keyword evidence="3" id="KW-1185">Reference proteome</keyword>
<evidence type="ECO:0000313" key="3">
    <source>
        <dbReference type="Proteomes" id="UP000728185"/>
    </source>
</evidence>
<feature type="compositionally biased region" description="Low complexity" evidence="1">
    <location>
        <begin position="361"/>
        <end position="376"/>
    </location>
</feature>
<feature type="region of interest" description="Disordered" evidence="1">
    <location>
        <begin position="728"/>
        <end position="772"/>
    </location>
</feature>
<organism evidence="2 3">
    <name type="scientific">Fasciolopsis buskii</name>
    <dbReference type="NCBI Taxonomy" id="27845"/>
    <lineage>
        <taxon>Eukaryota</taxon>
        <taxon>Metazoa</taxon>
        <taxon>Spiralia</taxon>
        <taxon>Lophotrochozoa</taxon>
        <taxon>Platyhelminthes</taxon>
        <taxon>Trematoda</taxon>
        <taxon>Digenea</taxon>
        <taxon>Plagiorchiida</taxon>
        <taxon>Echinostomata</taxon>
        <taxon>Echinostomatoidea</taxon>
        <taxon>Fasciolidae</taxon>
        <taxon>Fasciolopsis</taxon>
    </lineage>
</organism>
<accession>A0A8E0VNX1</accession>
<dbReference type="OrthoDB" id="6246337at2759"/>
<reference evidence="2" key="1">
    <citation type="submission" date="2019-05" db="EMBL/GenBank/DDBJ databases">
        <title>Annotation for the trematode Fasciolopsis buski.</title>
        <authorList>
            <person name="Choi Y.-J."/>
        </authorList>
    </citation>
    <scope>NUCLEOTIDE SEQUENCE</scope>
    <source>
        <strain evidence="2">HT</strain>
        <tissue evidence="2">Whole worm</tissue>
    </source>
</reference>